<evidence type="ECO:0000256" key="7">
    <source>
        <dbReference type="ARBA" id="ARBA00022946"/>
    </source>
</evidence>
<dbReference type="KEGG" id="bmus:118893753"/>
<keyword evidence="3 13" id="KW-0489">Methyltransferase</keyword>
<evidence type="ECO:0000313" key="16">
    <source>
        <dbReference type="Proteomes" id="UP000694857"/>
    </source>
</evidence>
<dbReference type="GeneID" id="118893753"/>
<evidence type="ECO:0000256" key="8">
    <source>
        <dbReference type="ARBA" id="ARBA00023015"/>
    </source>
</evidence>
<evidence type="ECO:0000256" key="10">
    <source>
        <dbReference type="ARBA" id="ARBA00023163"/>
    </source>
</evidence>
<dbReference type="SUPFAM" id="SSF53335">
    <property type="entry name" value="S-adenosyl-L-methionine-dependent methyltransferases"/>
    <property type="match status" value="1"/>
</dbReference>
<feature type="binding site" evidence="13">
    <location>
        <position position="231"/>
    </location>
    <ligand>
        <name>S-adenosyl-L-methionine</name>
        <dbReference type="ChEBI" id="CHEBI:59789"/>
    </ligand>
</feature>
<evidence type="ECO:0000256" key="4">
    <source>
        <dbReference type="ARBA" id="ARBA00022679"/>
    </source>
</evidence>
<dbReference type="InterPro" id="IPR029063">
    <property type="entry name" value="SAM-dependent_MTases_sf"/>
</dbReference>
<dbReference type="AlphaFoldDB" id="A0A8B8XBM2"/>
<dbReference type="InterPro" id="IPR001737">
    <property type="entry name" value="KsgA/Erm"/>
</dbReference>
<dbReference type="RefSeq" id="XP_036705345.1">
    <property type="nucleotide sequence ID" value="XM_036849450.1"/>
</dbReference>
<protein>
    <recommendedName>
        <fullName evidence="14">rRNA adenine N(6)-methyltransferase</fullName>
        <ecNumber evidence="14">2.1.1.-</ecNumber>
    </recommendedName>
</protein>
<comment type="similarity">
    <text evidence="13 14">Belongs to the class I-like SAM-binding methyltransferase superfamily. rRNA adenine N(6)-methyltransferase family.</text>
</comment>
<keyword evidence="2 14" id="KW-0698">rRNA processing</keyword>
<evidence type="ECO:0000256" key="2">
    <source>
        <dbReference type="ARBA" id="ARBA00022552"/>
    </source>
</evidence>
<name>A0A8B8XBM2_BALMU</name>
<proteinExistence type="inferred from homology"/>
<keyword evidence="16" id="KW-1185">Reference proteome</keyword>
<evidence type="ECO:0000256" key="13">
    <source>
        <dbReference type="PROSITE-ProRule" id="PRU01026"/>
    </source>
</evidence>
<reference evidence="17" key="1">
    <citation type="submission" date="2025-08" db="UniProtKB">
        <authorList>
            <consortium name="RefSeq"/>
        </authorList>
    </citation>
    <scope>IDENTIFICATION</scope>
    <source>
        <tissue evidence="17">Epidermis and Blubber</tissue>
    </source>
</reference>
<keyword evidence="10" id="KW-0804">Transcription</keyword>
<dbReference type="EC" id="2.1.1.-" evidence="14"/>
<organism evidence="16 17">
    <name type="scientific">Balaenoptera musculus</name>
    <name type="common">Blue whale</name>
    <dbReference type="NCBI Taxonomy" id="9771"/>
    <lineage>
        <taxon>Eukaryota</taxon>
        <taxon>Metazoa</taxon>
        <taxon>Chordata</taxon>
        <taxon>Craniata</taxon>
        <taxon>Vertebrata</taxon>
        <taxon>Euteleostomi</taxon>
        <taxon>Mammalia</taxon>
        <taxon>Eutheria</taxon>
        <taxon>Laurasiatheria</taxon>
        <taxon>Artiodactyla</taxon>
        <taxon>Whippomorpha</taxon>
        <taxon>Cetacea</taxon>
        <taxon>Mysticeti</taxon>
        <taxon>Balaenopteridae</taxon>
        <taxon>Balaenoptera</taxon>
    </lineage>
</organism>
<comment type="catalytic activity">
    <reaction evidence="11">
        <text>adenosine in rRNA + S-adenosyl-L-methionine = N(6)-methyladenosine in rRNA + S-adenosyl-L-homocysteine + H(+)</text>
        <dbReference type="Rhea" id="RHEA:58728"/>
        <dbReference type="Rhea" id="RHEA-COMP:15198"/>
        <dbReference type="Rhea" id="RHEA-COMP:15199"/>
        <dbReference type="ChEBI" id="CHEBI:15378"/>
        <dbReference type="ChEBI" id="CHEBI:57856"/>
        <dbReference type="ChEBI" id="CHEBI:59789"/>
        <dbReference type="ChEBI" id="CHEBI:74411"/>
        <dbReference type="ChEBI" id="CHEBI:74449"/>
    </reaction>
</comment>
<evidence type="ECO:0000313" key="17">
    <source>
        <dbReference type="RefSeq" id="XP_036705345.1"/>
    </source>
</evidence>
<evidence type="ECO:0000256" key="5">
    <source>
        <dbReference type="ARBA" id="ARBA00022691"/>
    </source>
</evidence>
<dbReference type="CTD" id="64216"/>
<dbReference type="SMART" id="SM00650">
    <property type="entry name" value="rADc"/>
    <property type="match status" value="1"/>
</dbReference>
<dbReference type="OrthoDB" id="9895503at2759"/>
<feature type="binding site" evidence="13">
    <location>
        <position position="205"/>
    </location>
    <ligand>
        <name>S-adenosyl-L-methionine</name>
        <dbReference type="ChEBI" id="CHEBI:59789"/>
    </ligand>
</feature>
<dbReference type="FunFam" id="3.40.50.150:FF:000209">
    <property type="entry name" value="rRNA adenine N(6)-methyltransferase"/>
    <property type="match status" value="1"/>
</dbReference>
<keyword evidence="5 13" id="KW-0949">S-adenosyl-L-methionine</keyword>
<dbReference type="PROSITE" id="PS51689">
    <property type="entry name" value="SAM_RNA_A_N6_MT"/>
    <property type="match status" value="1"/>
</dbReference>
<evidence type="ECO:0000259" key="15">
    <source>
        <dbReference type="SMART" id="SM00650"/>
    </source>
</evidence>
<feature type="domain" description="Ribosomal RNA adenine methylase transferase N-terminal" evidence="15">
    <location>
        <begin position="162"/>
        <end position="347"/>
    </location>
</feature>
<evidence type="ECO:0000256" key="3">
    <source>
        <dbReference type="ARBA" id="ARBA00022603"/>
    </source>
</evidence>
<comment type="subunit">
    <text evidence="12">Homodimer. Component of the mitochondrial transcription initiation complex, composed at least of TFB2M, TFAM and POLRMT. In this complex TFAM recruits POLRMT to the promoter whereas TFB2M induces structural changes in POLRMT to enable promoter opening and trapping of the DNA non-template strand. Interacts with mitochondrial RNA polymerase POLRMT. Interacts with TFAM.</text>
</comment>
<dbReference type="GO" id="GO:0034246">
    <property type="term" value="F:mitochondrial transcription factor activity"/>
    <property type="evidence" value="ECO:0007669"/>
    <property type="project" value="TreeGrafter"/>
</dbReference>
<accession>A0A8B8XBM2</accession>
<dbReference type="PANTHER" id="PTHR11727:SF13">
    <property type="entry name" value="DIMETHYLADENOSINE TRANSFERASE 2, MITOCHONDRIAL"/>
    <property type="match status" value="1"/>
</dbReference>
<keyword evidence="9" id="KW-0496">Mitochondrion</keyword>
<dbReference type="GO" id="GO:0006391">
    <property type="term" value="P:transcription initiation at mitochondrial promoter"/>
    <property type="evidence" value="ECO:0007669"/>
    <property type="project" value="TreeGrafter"/>
</dbReference>
<dbReference type="InterPro" id="IPR020598">
    <property type="entry name" value="rRNA_Ade_methylase_Trfase_N"/>
</dbReference>
<evidence type="ECO:0000256" key="9">
    <source>
        <dbReference type="ARBA" id="ARBA00023128"/>
    </source>
</evidence>
<dbReference type="Proteomes" id="UP000694857">
    <property type="component" value="Chromosome 1"/>
</dbReference>
<evidence type="ECO:0000256" key="12">
    <source>
        <dbReference type="ARBA" id="ARBA00062295"/>
    </source>
</evidence>
<keyword evidence="4 13" id="KW-0808">Transferase</keyword>
<comment type="caution">
    <text evidence="13">Lacks conserved residue(s) required for the propagation of feature annotation.</text>
</comment>
<sequence>MAADQLSLSLLGSPAARVEETPLAFPPRLPLRTPPGWLAGGRPPATAEHRARLAREEAQRTDDHRVRVQTPPGWSVSLLGRPLTVLGRLRRYGNGSDGKGKMERSFALKSGAVRRMDVPAGNRRGLSDYYPHLMPSVGFGKSSSRVYRCRSETKRYITSPRVAETLVRILRGKRKSCQLFLECNPGPGILTRALLESGAKVIALESDKTFIPQLKSLGKKVNGRLEVVYCDFFKLDPRSRGILTPPIMTSDMLFQYLGIEAQPWSKGAPLKAIGILPPKNERNALWKLLHDLYSCTSVYKYGRVELNLFITEKECRKIMANPQNPGLYQALSVLCQIACGIKLLHTESCLSFGTYTANGQLAKQKHRESLEQNLCFIQLTPHKDLFTGTLTPFNYDVFFHMLRQCFMKRGAKLIDHLHSLSPIDAMHILKQIKKNKDVKVIDMYPEDFQHLFETIECYKDDNYKWLYDDFMEDVII</sequence>
<dbReference type="GO" id="GO:0003723">
    <property type="term" value="F:RNA binding"/>
    <property type="evidence" value="ECO:0007669"/>
    <property type="project" value="UniProtKB-UniRule"/>
</dbReference>
<keyword evidence="7" id="KW-0809">Transit peptide</keyword>
<feature type="binding site" evidence="13">
    <location>
        <position position="157"/>
    </location>
    <ligand>
        <name>S-adenosyl-L-methionine</name>
        <dbReference type="ChEBI" id="CHEBI:59789"/>
    </ligand>
</feature>
<dbReference type="GO" id="GO:0005759">
    <property type="term" value="C:mitochondrial matrix"/>
    <property type="evidence" value="ECO:0007669"/>
    <property type="project" value="TreeGrafter"/>
</dbReference>
<dbReference type="Gene3D" id="3.40.50.150">
    <property type="entry name" value="Vaccinia Virus protein VP39"/>
    <property type="match status" value="1"/>
</dbReference>
<evidence type="ECO:0000256" key="1">
    <source>
        <dbReference type="ARBA" id="ARBA00004173"/>
    </source>
</evidence>
<keyword evidence="6 13" id="KW-0694">RNA-binding</keyword>
<evidence type="ECO:0000256" key="14">
    <source>
        <dbReference type="RuleBase" id="RU362106"/>
    </source>
</evidence>
<dbReference type="Pfam" id="PF00398">
    <property type="entry name" value="RrnaAD"/>
    <property type="match status" value="1"/>
</dbReference>
<comment type="subcellular location">
    <subcellularLocation>
        <location evidence="1">Mitochondrion</location>
    </subcellularLocation>
</comment>
<evidence type="ECO:0000256" key="11">
    <source>
        <dbReference type="ARBA" id="ARBA00052995"/>
    </source>
</evidence>
<gene>
    <name evidence="17" type="primary">TFB2M</name>
</gene>
<keyword evidence="8" id="KW-0805">Transcription regulation</keyword>
<dbReference type="GO" id="GO:0000179">
    <property type="term" value="F:rRNA (adenine-N6,N6-)-dimethyltransferase activity"/>
    <property type="evidence" value="ECO:0007669"/>
    <property type="project" value="UniProtKB-UniRule"/>
</dbReference>
<evidence type="ECO:0000256" key="6">
    <source>
        <dbReference type="ARBA" id="ARBA00022884"/>
    </source>
</evidence>
<dbReference type="PANTHER" id="PTHR11727">
    <property type="entry name" value="DIMETHYLADENOSINE TRANSFERASE"/>
    <property type="match status" value="1"/>
</dbReference>